<reference evidence="1" key="1">
    <citation type="journal article" date="2020" name="Nature">
        <title>Giant virus diversity and host interactions through global metagenomics.</title>
        <authorList>
            <person name="Schulz F."/>
            <person name="Roux S."/>
            <person name="Paez-Espino D."/>
            <person name="Jungbluth S."/>
            <person name="Walsh D.A."/>
            <person name="Denef V.J."/>
            <person name="McMahon K.D."/>
            <person name="Konstantinidis K.T."/>
            <person name="Eloe-Fadrosh E.A."/>
            <person name="Kyrpides N.C."/>
            <person name="Woyke T."/>
        </authorList>
    </citation>
    <scope>NUCLEOTIDE SEQUENCE</scope>
    <source>
        <strain evidence="1">GVMAG-M-3300020192-26</strain>
    </source>
</reference>
<accession>A0A6C0C5M7</accession>
<evidence type="ECO:0008006" key="2">
    <source>
        <dbReference type="Google" id="ProtNLM"/>
    </source>
</evidence>
<sequence>MTDTTNEDVEEQIFDAIKKRSVKENGCSIWKGPSNGDSCFIRHNCYGVRKRTYITKFIWERHHPDQLCNNLNQIVHTCNNPKCFKIEHLKMIELMSNEGNWQGSSKKRKNDDSKMEETSEFLSKEKVWQRLIKKGKFDDTKIYNNKKCFIWTGNQHSGYGCIGINHKTYPVHRLSFWIANDQYDKIHDIPRHDGTFDLHIRHLCSNSLCFEPCHLSLGTASQNNYEDKIIAGTLRRGGNHPKSTISEKKAIQIKLSRYPKDDARYMTQAARAEKFKVKISLVRSIDSGQSWGHLFGMDNAASAKLRERRRNNPKKAKERIWDKKMFEEANKKLLGLSVIDKKSPKYNSSHCRVWQGKLKPDGSPRAIGIHGRYIAPNVLACCIKNNTLDNKNKYSYRKCGNKLCVNADHIEFTSAKTGAGKKLSQCDVDEIRRLFKTGEYTQNILAEKYNVSFGTINSVVTGKY</sequence>
<name>A0A6C0C5M7_9ZZZZ</name>
<proteinExistence type="predicted"/>
<dbReference type="EMBL" id="MN739352">
    <property type="protein sequence ID" value="QHT00006.1"/>
    <property type="molecule type" value="Genomic_DNA"/>
</dbReference>
<dbReference type="AlphaFoldDB" id="A0A6C0C5M7"/>
<dbReference type="InterPro" id="IPR044925">
    <property type="entry name" value="His-Me_finger_sf"/>
</dbReference>
<dbReference type="SUPFAM" id="SSF54060">
    <property type="entry name" value="His-Me finger endonucleases"/>
    <property type="match status" value="1"/>
</dbReference>
<protein>
    <recommendedName>
        <fullName evidence="2">HNH nuclease domain-containing protein</fullName>
    </recommendedName>
</protein>
<organism evidence="1">
    <name type="scientific">viral metagenome</name>
    <dbReference type="NCBI Taxonomy" id="1070528"/>
    <lineage>
        <taxon>unclassified sequences</taxon>
        <taxon>metagenomes</taxon>
        <taxon>organismal metagenomes</taxon>
    </lineage>
</organism>
<evidence type="ECO:0000313" key="1">
    <source>
        <dbReference type="EMBL" id="QHT00006.1"/>
    </source>
</evidence>